<dbReference type="Gene3D" id="2.60.200.20">
    <property type="match status" value="1"/>
</dbReference>
<organism evidence="3 4">
    <name type="scientific">Yoonia algicola</name>
    <dbReference type="NCBI Taxonomy" id="3137368"/>
    <lineage>
        <taxon>Bacteria</taxon>
        <taxon>Pseudomonadati</taxon>
        <taxon>Pseudomonadota</taxon>
        <taxon>Alphaproteobacteria</taxon>
        <taxon>Rhodobacterales</taxon>
        <taxon>Paracoccaceae</taxon>
        <taxon>Yoonia</taxon>
    </lineage>
</organism>
<dbReference type="KEGG" id="yag:AABB28_12580"/>
<feature type="compositionally biased region" description="Basic and acidic residues" evidence="1">
    <location>
        <begin position="8"/>
        <end position="17"/>
    </location>
</feature>
<proteinExistence type="predicted"/>
<feature type="region of interest" description="Disordered" evidence="1">
    <location>
        <begin position="8"/>
        <end position="28"/>
    </location>
</feature>
<dbReference type="InterPro" id="IPR008984">
    <property type="entry name" value="SMAD_FHA_dom_sf"/>
</dbReference>
<name>A0AAN0NG26_9RHOB</name>
<dbReference type="InterPro" id="IPR000253">
    <property type="entry name" value="FHA_dom"/>
</dbReference>
<dbReference type="EMBL" id="CP151762">
    <property type="protein sequence ID" value="WZU62715.1"/>
    <property type="molecule type" value="Genomic_DNA"/>
</dbReference>
<accession>A0AAN0NG26</accession>
<dbReference type="RefSeq" id="WP_342069116.1">
    <property type="nucleotide sequence ID" value="NZ_CP151762.1"/>
</dbReference>
<feature type="compositionally biased region" description="Polar residues" evidence="1">
    <location>
        <begin position="18"/>
        <end position="28"/>
    </location>
</feature>
<dbReference type="AlphaFoldDB" id="A0AAN0NG26"/>
<gene>
    <name evidence="3" type="ORF">AABB28_12580</name>
</gene>
<dbReference type="CDD" id="cd00060">
    <property type="entry name" value="FHA"/>
    <property type="match status" value="1"/>
</dbReference>
<evidence type="ECO:0000313" key="3">
    <source>
        <dbReference type="EMBL" id="WZU62715.1"/>
    </source>
</evidence>
<dbReference type="SUPFAM" id="SSF49879">
    <property type="entry name" value="SMAD/FHA domain"/>
    <property type="match status" value="1"/>
</dbReference>
<sequence>MKFIRDLLGKKRSETNTRRASSVESLEQSYRDTIGSMVDEAGPLGQPPAATLHKVPTDATLDVRVVTAEAATPAPQTPTPPAAVNIWDLEDDGTSTALPEPTAPIAAAPPVASPVVEPAIASAAAARSPARSRRTKTRLIGFEKSDGDVVDLFNDAQKAAPTKSVRFPVGWIVVADGPGRGESFSLMAGMSQIGRGEDQAIQLDFGDNSISRTNHAAIVYDADTKEFLLGHGGKSNIVRLNDKPLISNETLKTGDVIRIGETVLRFVALCDKSFNWSDGTTEEDEDVAIA</sequence>
<dbReference type="Proteomes" id="UP001451782">
    <property type="component" value="Chromosome"/>
</dbReference>
<dbReference type="PROSITE" id="PS50006">
    <property type="entry name" value="FHA_DOMAIN"/>
    <property type="match status" value="1"/>
</dbReference>
<protein>
    <submittedName>
        <fullName evidence="3">FHA domain-containing protein</fullName>
    </submittedName>
</protein>
<evidence type="ECO:0000313" key="4">
    <source>
        <dbReference type="Proteomes" id="UP001451782"/>
    </source>
</evidence>
<dbReference type="Pfam" id="PF00498">
    <property type="entry name" value="FHA"/>
    <property type="match status" value="1"/>
</dbReference>
<evidence type="ECO:0000259" key="2">
    <source>
        <dbReference type="PROSITE" id="PS50006"/>
    </source>
</evidence>
<feature type="domain" description="FHA" evidence="2">
    <location>
        <begin position="191"/>
        <end position="245"/>
    </location>
</feature>
<reference evidence="3 4" key="1">
    <citation type="submission" date="2024-04" db="EMBL/GenBank/DDBJ databases">
        <title>Phylogenomic analyses of a clade within the roseobacter group suggest taxonomic reassignments of species of the genera Aestuariivita, Citreicella, Loktanella, Nautella, Pelagibaca, Ruegeria, Thalassobius, Thiobacimonas and Tropicibacter, and the proposal o.</title>
        <authorList>
            <person name="Jeon C.O."/>
        </authorList>
    </citation>
    <scope>NUCLEOTIDE SEQUENCE [LARGE SCALE GENOMIC DNA]</scope>
    <source>
        <strain evidence="3 4">G8-12</strain>
    </source>
</reference>
<evidence type="ECO:0000256" key="1">
    <source>
        <dbReference type="SAM" id="MobiDB-lite"/>
    </source>
</evidence>
<keyword evidence="4" id="KW-1185">Reference proteome</keyword>